<reference evidence="2 4" key="2">
    <citation type="submission" date="2018-08" db="EMBL/GenBank/DDBJ databases">
        <title>Comparative analysis of Burkholderia isolates from Puerto Rico.</title>
        <authorList>
            <person name="Hall C."/>
            <person name="Sahl J."/>
            <person name="Wagner D."/>
        </authorList>
    </citation>
    <scope>NUCLEOTIDE SEQUENCE [LARGE SCALE GENOMIC DNA]</scope>
    <source>
        <strain evidence="2 4">Bp8964</strain>
    </source>
</reference>
<gene>
    <name evidence="2" type="ORF">DF015_25580</name>
    <name evidence="1" type="ORF">WI38_05385</name>
</gene>
<accession>A0A117YR88</accession>
<dbReference type="RefSeq" id="WP_059658163.1">
    <property type="nucleotide sequence ID" value="NZ_CAJPGD010000028.1"/>
</dbReference>
<dbReference type="EMBL" id="QTNY01000020">
    <property type="protein sequence ID" value="RQP72836.1"/>
    <property type="molecule type" value="Genomic_DNA"/>
</dbReference>
<evidence type="ECO:0000313" key="1">
    <source>
        <dbReference type="EMBL" id="KUZ95060.1"/>
    </source>
</evidence>
<evidence type="ECO:0000313" key="4">
    <source>
        <dbReference type="Proteomes" id="UP000273734"/>
    </source>
</evidence>
<comment type="caution">
    <text evidence="1">The sequence shown here is derived from an EMBL/GenBank/DDBJ whole genome shotgun (WGS) entry which is preliminary data.</text>
</comment>
<dbReference type="AlphaFoldDB" id="A0A117YR88"/>
<evidence type="ECO:0000313" key="3">
    <source>
        <dbReference type="Proteomes" id="UP000065521"/>
    </source>
</evidence>
<sequence length="130" mass="14395">MMTRKSAFKITRWEEQENDQWAGGKLTRTVATKEFTGELEGTAVLEAIMLRLSGDDGVMSYVGVERIQCTIDDREGTFILTHHAEARHDERHATWKILPGSGTGGLTGIHGSGSITPDHDFILTYAFGEQ</sequence>
<protein>
    <submittedName>
        <fullName evidence="2">DUF3224 domain-containing protein</fullName>
    </submittedName>
</protein>
<dbReference type="Pfam" id="PF11528">
    <property type="entry name" value="DUF3224"/>
    <property type="match status" value="1"/>
</dbReference>
<dbReference type="InterPro" id="IPR021607">
    <property type="entry name" value="DUF3224"/>
</dbReference>
<organism evidence="1 3">
    <name type="scientific">Burkholderia ubonensis</name>
    <dbReference type="NCBI Taxonomy" id="101571"/>
    <lineage>
        <taxon>Bacteria</taxon>
        <taxon>Pseudomonadati</taxon>
        <taxon>Pseudomonadota</taxon>
        <taxon>Betaproteobacteria</taxon>
        <taxon>Burkholderiales</taxon>
        <taxon>Burkholderiaceae</taxon>
        <taxon>Burkholderia</taxon>
        <taxon>Burkholderia cepacia complex</taxon>
    </lineage>
</organism>
<proteinExistence type="predicted"/>
<dbReference type="Proteomes" id="UP000065521">
    <property type="component" value="Unassembled WGS sequence"/>
</dbReference>
<reference evidence="1 3" key="1">
    <citation type="submission" date="2015-11" db="EMBL/GenBank/DDBJ databases">
        <title>Expanding the genomic diversity of Burkholderia species for the development of highly accurate diagnostics.</title>
        <authorList>
            <person name="Sahl J."/>
            <person name="Keim P."/>
            <person name="Wagner D."/>
        </authorList>
    </citation>
    <scope>NUCLEOTIDE SEQUENCE [LARGE SCALE GENOMIC DNA]</scope>
    <source>
        <strain evidence="1 3">RF32-BP4</strain>
    </source>
</reference>
<dbReference type="Proteomes" id="UP000273734">
    <property type="component" value="Unassembled WGS sequence"/>
</dbReference>
<name>A0A117YR88_9BURK</name>
<dbReference type="EMBL" id="LOTN01000010">
    <property type="protein sequence ID" value="KUZ95060.1"/>
    <property type="molecule type" value="Genomic_DNA"/>
</dbReference>
<dbReference type="InterPro" id="IPR023159">
    <property type="entry name" value="SO1590-like_sf"/>
</dbReference>
<evidence type="ECO:0000313" key="2">
    <source>
        <dbReference type="EMBL" id="RQP72836.1"/>
    </source>
</evidence>
<dbReference type="SUPFAM" id="SSF159238">
    <property type="entry name" value="SO1590-like"/>
    <property type="match status" value="1"/>
</dbReference>
<dbReference type="Gene3D" id="2.40.350.10">
    <property type="entry name" value="SO1590-like"/>
    <property type="match status" value="1"/>
</dbReference>